<reference evidence="12" key="1">
    <citation type="submission" date="2018-03" db="EMBL/GenBank/DDBJ databases">
        <authorList>
            <person name="Nunes O.C."/>
            <person name="Lopes A.R."/>
            <person name="Froufe H."/>
            <person name="Munoz-Merida A."/>
            <person name="Barroso C."/>
            <person name="Egas C."/>
        </authorList>
    </citation>
    <scope>NUCLEOTIDE SEQUENCE</scope>
    <source>
        <strain evidence="12">ON4</strain>
    </source>
</reference>
<keyword evidence="6 9" id="KW-0812">Transmembrane</keyword>
<comment type="similarity">
    <text evidence="2 10">Belongs to the binding-protein-dependent transport system permease family. CysTW subfamily.</text>
</comment>
<feature type="transmembrane region" description="Helical" evidence="9">
    <location>
        <begin position="12"/>
        <end position="31"/>
    </location>
</feature>
<feature type="transmembrane region" description="Helical" evidence="9">
    <location>
        <begin position="238"/>
        <end position="256"/>
    </location>
</feature>
<evidence type="ECO:0000256" key="6">
    <source>
        <dbReference type="ARBA" id="ARBA00022692"/>
    </source>
</evidence>
<feature type="transmembrane region" description="Helical" evidence="9">
    <location>
        <begin position="51"/>
        <end position="77"/>
    </location>
</feature>
<dbReference type="Gene3D" id="1.10.3720.10">
    <property type="entry name" value="MetI-like"/>
    <property type="match status" value="1"/>
</dbReference>
<evidence type="ECO:0000256" key="10">
    <source>
        <dbReference type="RuleBase" id="RU365097"/>
    </source>
</evidence>
<feature type="domain" description="ABC transmembrane type-1" evidence="11">
    <location>
        <begin position="51"/>
        <end position="256"/>
    </location>
</feature>
<keyword evidence="8 9" id="KW-0472">Membrane</keyword>
<evidence type="ECO:0000256" key="7">
    <source>
        <dbReference type="ARBA" id="ARBA00022989"/>
    </source>
</evidence>
<protein>
    <recommendedName>
        <fullName evidence="10">Molybdenum transport system permease</fullName>
    </recommendedName>
</protein>
<evidence type="ECO:0000259" key="11">
    <source>
        <dbReference type="PROSITE" id="PS50928"/>
    </source>
</evidence>
<evidence type="ECO:0000313" key="12">
    <source>
        <dbReference type="EMBL" id="MDJ1372349.1"/>
    </source>
</evidence>
<feature type="transmembrane region" description="Helical" evidence="9">
    <location>
        <begin position="89"/>
        <end position="111"/>
    </location>
</feature>
<reference evidence="12" key="2">
    <citation type="journal article" date="2022" name="Sci. Rep.">
        <title>In silico prediction of the enzymes involved in the degradation of the herbicide molinate by Gulosibacter molinativorax ON4T.</title>
        <authorList>
            <person name="Lopes A.R."/>
            <person name="Bunin E."/>
            <person name="Viana A.T."/>
            <person name="Froufe H."/>
            <person name="Munoz-Merida A."/>
            <person name="Pinho D."/>
            <person name="Figueiredo J."/>
            <person name="Barroso C."/>
            <person name="Vaz-Moreira I."/>
            <person name="Bellanger X."/>
            <person name="Egas C."/>
            <person name="Nunes O.C."/>
        </authorList>
    </citation>
    <scope>NUCLEOTIDE SEQUENCE</scope>
    <source>
        <strain evidence="12">ON4</strain>
    </source>
</reference>
<dbReference type="SUPFAM" id="SSF161098">
    <property type="entry name" value="MetI-like"/>
    <property type="match status" value="1"/>
</dbReference>
<keyword evidence="3 9" id="KW-0813">Transport</keyword>
<gene>
    <name evidence="12" type="primary">modB</name>
    <name evidence="12" type="ORF">C7K25_13385</name>
</gene>
<accession>A0ABT7CB30</accession>
<dbReference type="PANTHER" id="PTHR30183:SF3">
    <property type="entry name" value="MOLYBDENUM TRANSPORT SYSTEM PERMEASE PROTEIN MODB"/>
    <property type="match status" value="1"/>
</dbReference>
<dbReference type="InterPro" id="IPR011867">
    <property type="entry name" value="ModB_ABC"/>
</dbReference>
<dbReference type="PANTHER" id="PTHR30183">
    <property type="entry name" value="MOLYBDENUM TRANSPORT SYSTEM PERMEASE PROTEIN MODB"/>
    <property type="match status" value="1"/>
</dbReference>
<name>A0ABT7CB30_9MICO</name>
<dbReference type="Pfam" id="PF00528">
    <property type="entry name" value="BPD_transp_1"/>
    <property type="match status" value="1"/>
</dbReference>
<evidence type="ECO:0000256" key="2">
    <source>
        <dbReference type="ARBA" id="ARBA00007069"/>
    </source>
</evidence>
<feature type="transmembrane region" description="Helical" evidence="9">
    <location>
        <begin position="131"/>
        <end position="154"/>
    </location>
</feature>
<keyword evidence="4 10" id="KW-1003">Cell membrane</keyword>
<evidence type="ECO:0000256" key="5">
    <source>
        <dbReference type="ARBA" id="ARBA00022505"/>
    </source>
</evidence>
<evidence type="ECO:0000256" key="3">
    <source>
        <dbReference type="ARBA" id="ARBA00022448"/>
    </source>
</evidence>
<feature type="transmembrane region" description="Helical" evidence="9">
    <location>
        <begin position="175"/>
        <end position="196"/>
    </location>
</feature>
<keyword evidence="7 9" id="KW-1133">Transmembrane helix</keyword>
<evidence type="ECO:0000256" key="1">
    <source>
        <dbReference type="ARBA" id="ARBA00004651"/>
    </source>
</evidence>
<comment type="caution">
    <text evidence="12">The sequence shown here is derived from an EMBL/GenBank/DDBJ whole genome shotgun (WGS) entry which is preliminary data.</text>
</comment>
<keyword evidence="5 10" id="KW-0500">Molybdenum</keyword>
<sequence length="264" mass="27119">MLGRGHTPWPITVLAALGLLAIVAPLVALLLRVDWVEFPSVLLSSDVLAALGLSFGTALVATAVCIVLGVPLGIAIARARPRAANVTRALVLVPLLMPPLVGGLALLSLLGRNGLLGSLLGALGITLPFTTPAVVIAQVFVALPFLVVSVEQAVRAVDPRLEPVARTLGASRQGVLWRVTLPIIRPAIVAGATMSFSRSLAEFGATALFAGNVEGVTRTMPLAIYSVFNGATGGPEQAYALAVILVASAVAVLIAVRGWRVNGL</sequence>
<keyword evidence="13" id="KW-1185">Reference proteome</keyword>
<dbReference type="InterPro" id="IPR000515">
    <property type="entry name" value="MetI-like"/>
</dbReference>
<organism evidence="12 13">
    <name type="scientific">Gulosibacter molinativorax</name>
    <dbReference type="NCBI Taxonomy" id="256821"/>
    <lineage>
        <taxon>Bacteria</taxon>
        <taxon>Bacillati</taxon>
        <taxon>Actinomycetota</taxon>
        <taxon>Actinomycetes</taxon>
        <taxon>Micrococcales</taxon>
        <taxon>Microbacteriaceae</taxon>
        <taxon>Gulosibacter</taxon>
    </lineage>
</organism>
<evidence type="ECO:0000256" key="4">
    <source>
        <dbReference type="ARBA" id="ARBA00022475"/>
    </source>
</evidence>
<comment type="subcellular location">
    <subcellularLocation>
        <location evidence="1 9">Cell membrane</location>
        <topology evidence="1 9">Multi-pass membrane protein</topology>
    </subcellularLocation>
</comment>
<dbReference type="InterPro" id="IPR035906">
    <property type="entry name" value="MetI-like_sf"/>
</dbReference>
<proteinExistence type="inferred from homology"/>
<comment type="function">
    <text evidence="10">Part of the binding-protein-dependent transport system for molybdenum; probably responsible for the translocation of the substrate across the membrane.</text>
</comment>
<dbReference type="NCBIfam" id="TIGR02141">
    <property type="entry name" value="modB_ABC"/>
    <property type="match status" value="1"/>
</dbReference>
<dbReference type="CDD" id="cd06261">
    <property type="entry name" value="TM_PBP2"/>
    <property type="match status" value="1"/>
</dbReference>
<dbReference type="PROSITE" id="PS50928">
    <property type="entry name" value="ABC_TM1"/>
    <property type="match status" value="1"/>
</dbReference>
<evidence type="ECO:0000313" key="13">
    <source>
        <dbReference type="Proteomes" id="UP001170379"/>
    </source>
</evidence>
<evidence type="ECO:0000256" key="9">
    <source>
        <dbReference type="RuleBase" id="RU363032"/>
    </source>
</evidence>
<dbReference type="Proteomes" id="UP001170379">
    <property type="component" value="Unassembled WGS sequence"/>
</dbReference>
<evidence type="ECO:0000256" key="8">
    <source>
        <dbReference type="ARBA" id="ARBA00023136"/>
    </source>
</evidence>
<dbReference type="EMBL" id="PXVD01000024">
    <property type="protein sequence ID" value="MDJ1372349.1"/>
    <property type="molecule type" value="Genomic_DNA"/>
</dbReference>